<dbReference type="Pfam" id="PF13670">
    <property type="entry name" value="PepSY_2"/>
    <property type="match status" value="1"/>
</dbReference>
<keyword evidence="1" id="KW-0732">Signal</keyword>
<evidence type="ECO:0000313" key="4">
    <source>
        <dbReference type="Proteomes" id="UP001429580"/>
    </source>
</evidence>
<reference evidence="3 4" key="1">
    <citation type="submission" date="2020-03" db="EMBL/GenBank/DDBJ databases">
        <title>Genomic Encyclopedia of Type Strains, Phase IV (KMG-IV): sequencing the most valuable type-strain genomes for metagenomic binning, comparative biology and taxonomic classification.</title>
        <authorList>
            <person name="Goeker M."/>
        </authorList>
    </citation>
    <scope>NUCLEOTIDE SEQUENCE [LARGE SCALE GENOMIC DNA]</scope>
    <source>
        <strain evidence="3 4">DSM 103870</strain>
    </source>
</reference>
<dbReference type="Proteomes" id="UP001429580">
    <property type="component" value="Unassembled WGS sequence"/>
</dbReference>
<dbReference type="InterPro" id="IPR025711">
    <property type="entry name" value="PepSY"/>
</dbReference>
<organism evidence="3 4">
    <name type="scientific">Pseudochelatococcus lubricantis</name>
    <dbReference type="NCBI Taxonomy" id="1538102"/>
    <lineage>
        <taxon>Bacteria</taxon>
        <taxon>Pseudomonadati</taxon>
        <taxon>Pseudomonadota</taxon>
        <taxon>Alphaproteobacteria</taxon>
        <taxon>Hyphomicrobiales</taxon>
        <taxon>Chelatococcaceae</taxon>
        <taxon>Pseudochelatococcus</taxon>
    </lineage>
</organism>
<dbReference type="RefSeq" id="WP_166955660.1">
    <property type="nucleotide sequence ID" value="NZ_JAASQI010000011.1"/>
</dbReference>
<proteinExistence type="predicted"/>
<comment type="caution">
    <text evidence="3">The sequence shown here is derived from an EMBL/GenBank/DDBJ whole genome shotgun (WGS) entry which is preliminary data.</text>
</comment>
<evidence type="ECO:0000313" key="3">
    <source>
        <dbReference type="EMBL" id="NIJ59854.1"/>
    </source>
</evidence>
<dbReference type="EMBL" id="JAASQI010000011">
    <property type="protein sequence ID" value="NIJ59854.1"/>
    <property type="molecule type" value="Genomic_DNA"/>
</dbReference>
<keyword evidence="4" id="KW-1185">Reference proteome</keyword>
<feature type="signal peptide" evidence="1">
    <location>
        <begin position="1"/>
        <end position="25"/>
    </location>
</feature>
<evidence type="ECO:0000259" key="2">
    <source>
        <dbReference type="Pfam" id="PF13670"/>
    </source>
</evidence>
<gene>
    <name evidence="3" type="ORF">FHS82_003715</name>
</gene>
<feature type="chain" id="PRO_5045381973" description="PepSY domain-containing protein" evidence="1">
    <location>
        <begin position="26"/>
        <end position="115"/>
    </location>
</feature>
<feature type="domain" description="PepSY" evidence="2">
    <location>
        <begin position="48"/>
        <end position="110"/>
    </location>
</feature>
<accession>A0ABX0V3R2</accession>
<protein>
    <recommendedName>
        <fullName evidence="2">PepSY domain-containing protein</fullName>
    </recommendedName>
</protein>
<sequence length="115" mass="12210">MHKLLGTTAATGLVAALLYAASAQAQTVPTVQAEHVEKTESTENERSKCGSHPRDQWLSVIAITEKATALGYNVQGVDADDGCYDVSSRDSSGNKIDVKFNPVTGEVVKVETESD</sequence>
<name>A0ABX0V3R2_9HYPH</name>
<evidence type="ECO:0000256" key="1">
    <source>
        <dbReference type="SAM" id="SignalP"/>
    </source>
</evidence>